<dbReference type="PANTHER" id="PTHR30413:SF10">
    <property type="entry name" value="CAPSULE POLYSACCHARIDE EXPORT INNER-MEMBRANE PROTEIN CTRC"/>
    <property type="match status" value="1"/>
</dbReference>
<evidence type="ECO:0000313" key="4">
    <source>
        <dbReference type="EMBL" id="MCC8396973.1"/>
    </source>
</evidence>
<feature type="transmembrane region" description="Helical" evidence="3">
    <location>
        <begin position="237"/>
        <end position="255"/>
    </location>
</feature>
<evidence type="ECO:0000256" key="2">
    <source>
        <dbReference type="ARBA" id="ARBA00022448"/>
    </source>
</evidence>
<feature type="transmembrane region" description="Helical" evidence="3">
    <location>
        <begin position="38"/>
        <end position="59"/>
    </location>
</feature>
<dbReference type="PANTHER" id="PTHR30413">
    <property type="entry name" value="INNER MEMBRANE TRANSPORT PERMEASE"/>
    <property type="match status" value="1"/>
</dbReference>
<dbReference type="EMBL" id="JAJITD010000022">
    <property type="protein sequence ID" value="MCC8396973.1"/>
    <property type="molecule type" value="Genomic_DNA"/>
</dbReference>
<dbReference type="PRINTS" id="PR00164">
    <property type="entry name" value="ABC2TRNSPORT"/>
</dbReference>
<keyword evidence="3" id="KW-0472">Membrane</keyword>
<feature type="transmembrane region" description="Helical" evidence="3">
    <location>
        <begin position="117"/>
        <end position="141"/>
    </location>
</feature>
<organism evidence="4 5">
    <name type="scientific">Paraburkholderia sejongensis</name>
    <dbReference type="NCBI Taxonomy" id="2886946"/>
    <lineage>
        <taxon>Bacteria</taxon>
        <taxon>Pseudomonadati</taxon>
        <taxon>Pseudomonadota</taxon>
        <taxon>Betaproteobacteria</taxon>
        <taxon>Burkholderiales</taxon>
        <taxon>Burkholderiaceae</taxon>
        <taxon>Paraburkholderia</taxon>
    </lineage>
</organism>
<keyword evidence="3" id="KW-0812">Transmembrane</keyword>
<protein>
    <submittedName>
        <fullName evidence="4">ABC transporter permease</fullName>
    </submittedName>
</protein>
<feature type="transmembrane region" description="Helical" evidence="3">
    <location>
        <begin position="181"/>
        <end position="202"/>
    </location>
</feature>
<comment type="caution">
    <text evidence="4">The sequence shown here is derived from an EMBL/GenBank/DDBJ whole genome shotgun (WGS) entry which is preliminary data.</text>
</comment>
<evidence type="ECO:0000313" key="5">
    <source>
        <dbReference type="Proteomes" id="UP001431019"/>
    </source>
</evidence>
<dbReference type="RefSeq" id="WP_230513252.1">
    <property type="nucleotide sequence ID" value="NZ_JAJITD010000022.1"/>
</dbReference>
<sequence length="265" mass="29886">MRKEVFPLHRSLEIQLRVLHALFMREIITRYGRHNLGFAWLFAEPMLFTLGVTILWSLFHDIGAAHHISAIAYTLTGYSTVLVWRNTIGRCTLAILPNSALLFHRNVRVIDLFLARILLEVSGATLSMIVLLLIFIVAGAIPAPANILRMMAGWGLLVWYASATGLLIGGLCEYSELVERLWHPIAYFQLPVSGALVMASWLPTPIRNIVMLFPAPNCVELFRYGYFGDAVTPYYDVPYTAIICLVLTWLGLWVVRDISSKVEPQ</sequence>
<reference evidence="4 5" key="1">
    <citation type="submission" date="2021-11" db="EMBL/GenBank/DDBJ databases">
        <authorList>
            <person name="Oh E.-T."/>
            <person name="Kim S.-B."/>
        </authorList>
    </citation>
    <scope>NUCLEOTIDE SEQUENCE [LARGE SCALE GENOMIC DNA]</scope>
    <source>
        <strain evidence="4 5">MMS20-SJTR3</strain>
    </source>
</reference>
<feature type="transmembrane region" description="Helical" evidence="3">
    <location>
        <begin position="65"/>
        <end position="84"/>
    </location>
</feature>
<name>A0ABS8K513_9BURK</name>
<evidence type="ECO:0000256" key="3">
    <source>
        <dbReference type="SAM" id="Phobius"/>
    </source>
</evidence>
<comment type="similarity">
    <text evidence="1">Belongs to the ABC-2 integral membrane protein family.</text>
</comment>
<evidence type="ECO:0000256" key="1">
    <source>
        <dbReference type="ARBA" id="ARBA00007783"/>
    </source>
</evidence>
<gene>
    <name evidence="4" type="ORF">LJ656_30820</name>
</gene>
<proteinExistence type="inferred from homology"/>
<dbReference type="Proteomes" id="UP001431019">
    <property type="component" value="Unassembled WGS sequence"/>
</dbReference>
<dbReference type="InterPro" id="IPR000412">
    <property type="entry name" value="ABC_2_transport"/>
</dbReference>
<keyword evidence="2" id="KW-0813">Transport</keyword>
<accession>A0ABS8K513</accession>
<keyword evidence="5" id="KW-1185">Reference proteome</keyword>
<feature type="transmembrane region" description="Helical" evidence="3">
    <location>
        <begin position="147"/>
        <end position="169"/>
    </location>
</feature>
<keyword evidence="3" id="KW-1133">Transmembrane helix</keyword>